<evidence type="ECO:0000313" key="4">
    <source>
        <dbReference type="Proteomes" id="UP000015530"/>
    </source>
</evidence>
<dbReference type="OrthoDB" id="4827978at2759"/>
<proteinExistence type="predicted"/>
<feature type="compositionally biased region" description="Acidic residues" evidence="1">
    <location>
        <begin position="324"/>
        <end position="346"/>
    </location>
</feature>
<keyword evidence="2" id="KW-0812">Transmembrane</keyword>
<keyword evidence="2" id="KW-0472">Membrane</keyword>
<sequence>MAASTTSNQTRFWRDRSPYPGRPSSPFSRRTSDKRVSVLQDHGDVWWKHFPGSQERNQPTLRAEEPVTHNSGRDSTSAAPNSTMSSQRTDPMDIFEPYPIRNDPTPSFHDENELFFGKSYKAKPKRQRPQPLFGSLNAMVNDNNNPPLFGSRDDMVSDNKDHSTASESRPTTKRSISWAHGCSPADQKAEKLTRERSSSLPPPSHESEDEVATPMAVTPGSQQTRSTDLVNHKSELSSSPPRKWLQLDDMISGPRLVQVKPGPGYDDLPPLTYVTTDPGVVDSIPPLDAATQALALDDLRDYVSSSCSSSRASRSPSPEREEIIEKDDWETDDGGQVTEDEDDETESELEWVQRVETREPGRMVRLLNGKCIPHSKWKKKHQHGRKSNWGMVLIVSMLVVLLALFVAYMMNLAWCEGIAGRT</sequence>
<dbReference type="HOGENOM" id="CLU_650549_0_0_1"/>
<accession>T0M9E1</accession>
<feature type="compositionally biased region" description="Basic and acidic residues" evidence="1">
    <location>
        <begin position="30"/>
        <end position="47"/>
    </location>
</feature>
<dbReference type="Proteomes" id="UP000015530">
    <property type="component" value="Unassembled WGS sequence"/>
</dbReference>
<name>T0M9E1_COLGC</name>
<dbReference type="AlphaFoldDB" id="T0M9E1"/>
<gene>
    <name evidence="3" type="ORF">CGLO_02232</name>
</gene>
<protein>
    <submittedName>
        <fullName evidence="3">Uncharacterized protein</fullName>
    </submittedName>
</protein>
<feature type="compositionally biased region" description="Polar residues" evidence="1">
    <location>
        <begin position="1"/>
        <end position="11"/>
    </location>
</feature>
<evidence type="ECO:0000313" key="3">
    <source>
        <dbReference type="EMBL" id="EQB57605.1"/>
    </source>
</evidence>
<feature type="compositionally biased region" description="Basic and acidic residues" evidence="1">
    <location>
        <begin position="151"/>
        <end position="164"/>
    </location>
</feature>
<evidence type="ECO:0000256" key="1">
    <source>
        <dbReference type="SAM" id="MobiDB-lite"/>
    </source>
</evidence>
<reference evidence="4" key="1">
    <citation type="journal article" date="2013" name="Mol. Plant Microbe Interact.">
        <title>Global aspects of pacC regulation of pathogenicity genes in Colletotrichum gloeosporioides as revealed by transcriptome analysis.</title>
        <authorList>
            <person name="Alkan N."/>
            <person name="Meng X."/>
            <person name="Friedlander G."/>
            <person name="Reuveni E."/>
            <person name="Sukno S."/>
            <person name="Sherman A."/>
            <person name="Thon M."/>
            <person name="Fluhr R."/>
            <person name="Prusky D."/>
        </authorList>
    </citation>
    <scope>NUCLEOTIDE SEQUENCE [LARGE SCALE GENOMIC DNA]</scope>
    <source>
        <strain evidence="4">Cg-14</strain>
    </source>
</reference>
<feature type="compositionally biased region" description="Polar residues" evidence="1">
    <location>
        <begin position="68"/>
        <end position="89"/>
    </location>
</feature>
<feature type="compositionally biased region" description="Polar residues" evidence="1">
    <location>
        <begin position="219"/>
        <end position="229"/>
    </location>
</feature>
<feature type="compositionally biased region" description="Basic and acidic residues" evidence="1">
    <location>
        <begin position="187"/>
        <end position="197"/>
    </location>
</feature>
<feature type="compositionally biased region" description="Polar residues" evidence="1">
    <location>
        <begin position="165"/>
        <end position="175"/>
    </location>
</feature>
<feature type="region of interest" description="Disordered" evidence="1">
    <location>
        <begin position="1"/>
        <end position="241"/>
    </location>
</feature>
<comment type="caution">
    <text evidence="3">The sequence shown here is derived from an EMBL/GenBank/DDBJ whole genome shotgun (WGS) entry which is preliminary data.</text>
</comment>
<dbReference type="EMBL" id="AMYD01000454">
    <property type="protein sequence ID" value="EQB57605.1"/>
    <property type="molecule type" value="Genomic_DNA"/>
</dbReference>
<organism evidence="3 4">
    <name type="scientific">Colletotrichum gloeosporioides (strain Cg-14)</name>
    <name type="common">Anthracnose fungus</name>
    <name type="synonym">Glomerella cingulata</name>
    <dbReference type="NCBI Taxonomy" id="1237896"/>
    <lineage>
        <taxon>Eukaryota</taxon>
        <taxon>Fungi</taxon>
        <taxon>Dikarya</taxon>
        <taxon>Ascomycota</taxon>
        <taxon>Pezizomycotina</taxon>
        <taxon>Sordariomycetes</taxon>
        <taxon>Hypocreomycetidae</taxon>
        <taxon>Glomerellales</taxon>
        <taxon>Glomerellaceae</taxon>
        <taxon>Colletotrichum</taxon>
        <taxon>Colletotrichum gloeosporioides species complex</taxon>
    </lineage>
</organism>
<feature type="transmembrane region" description="Helical" evidence="2">
    <location>
        <begin position="389"/>
        <end position="410"/>
    </location>
</feature>
<keyword evidence="2" id="KW-1133">Transmembrane helix</keyword>
<feature type="compositionally biased region" description="Low complexity" evidence="1">
    <location>
        <begin position="305"/>
        <end position="316"/>
    </location>
</feature>
<evidence type="ECO:0000256" key="2">
    <source>
        <dbReference type="SAM" id="Phobius"/>
    </source>
</evidence>
<feature type="region of interest" description="Disordered" evidence="1">
    <location>
        <begin position="305"/>
        <end position="346"/>
    </location>
</feature>